<dbReference type="EMBL" id="JACATD010000007">
    <property type="protein sequence ID" value="NWK01373.1"/>
    <property type="molecule type" value="Genomic_DNA"/>
</dbReference>
<dbReference type="EMBL" id="JACATG010000005">
    <property type="protein sequence ID" value="NWK13846.1"/>
    <property type="molecule type" value="Genomic_DNA"/>
</dbReference>
<name>A0A7K4NJN3_9ARCH</name>
<dbReference type="EMBL" id="JACATC010000007">
    <property type="protein sequence ID" value="NWJ84284.1"/>
    <property type="molecule type" value="Genomic_DNA"/>
</dbReference>
<reference evidence="4 5" key="1">
    <citation type="journal article" date="2019" name="Environ. Microbiol.">
        <title>Genomics insights into ecotype formation of ammonia-oxidizing archaea in the deep ocean.</title>
        <authorList>
            <person name="Wang Y."/>
            <person name="Huang J.M."/>
            <person name="Cui G.J."/>
            <person name="Nunoura T."/>
            <person name="Takaki Y."/>
            <person name="Li W.L."/>
            <person name="Li J."/>
            <person name="Gao Z.M."/>
            <person name="Takai K."/>
            <person name="Zhang A.Q."/>
            <person name="Stepanauskas R."/>
        </authorList>
    </citation>
    <scope>NUCLEOTIDE SEQUENCE [LARGE SCALE GENOMIC DNA]</scope>
    <source>
        <strain evidence="3 5">L19a</strain>
        <strain evidence="2 6">T1L9</strain>
        <strain evidence="1 4">T3L1</strain>
    </source>
</reference>
<dbReference type="Proteomes" id="UP000520052">
    <property type="component" value="Unassembled WGS sequence"/>
</dbReference>
<evidence type="ECO:0000313" key="5">
    <source>
        <dbReference type="Proteomes" id="UP000535457"/>
    </source>
</evidence>
<dbReference type="Proteomes" id="UP000547822">
    <property type="component" value="Unassembled WGS sequence"/>
</dbReference>
<evidence type="ECO:0000313" key="4">
    <source>
        <dbReference type="Proteomes" id="UP000520052"/>
    </source>
</evidence>
<gene>
    <name evidence="2" type="ORF">HX840_05685</name>
    <name evidence="3" type="ORF">HX853_04330</name>
    <name evidence="1" type="ORF">HX854_06125</name>
</gene>
<protein>
    <submittedName>
        <fullName evidence="2">Uncharacterized protein</fullName>
    </submittedName>
</protein>
<proteinExistence type="predicted"/>
<evidence type="ECO:0000313" key="6">
    <source>
        <dbReference type="Proteomes" id="UP000547822"/>
    </source>
</evidence>
<evidence type="ECO:0000313" key="3">
    <source>
        <dbReference type="EMBL" id="NWK13846.1"/>
    </source>
</evidence>
<sequence>MKYMCKTCKKKCDDITKHLMTVHNFSKEIIELQLKANPNSYKTAFEKLEK</sequence>
<evidence type="ECO:0000313" key="1">
    <source>
        <dbReference type="EMBL" id="NWJ84284.1"/>
    </source>
</evidence>
<comment type="caution">
    <text evidence="2">The sequence shown here is derived from an EMBL/GenBank/DDBJ whole genome shotgun (WGS) entry which is preliminary data.</text>
</comment>
<evidence type="ECO:0000313" key="2">
    <source>
        <dbReference type="EMBL" id="NWK01373.1"/>
    </source>
</evidence>
<dbReference type="Proteomes" id="UP000535457">
    <property type="component" value="Unassembled WGS sequence"/>
</dbReference>
<reference evidence="2" key="2">
    <citation type="submission" date="2020-06" db="EMBL/GenBank/DDBJ databases">
        <authorList>
            <person name="Wang Y."/>
        </authorList>
    </citation>
    <scope>NUCLEOTIDE SEQUENCE</scope>
    <source>
        <strain evidence="3">L19a</strain>
        <strain evidence="2">T1L9</strain>
        <strain evidence="1">T3L1</strain>
    </source>
</reference>
<accession>A0A7K4NJN3</accession>
<dbReference type="AlphaFoldDB" id="A0A7K4NJN3"/>
<organism evidence="2 6">
    <name type="scientific">Marine Group I thaumarchaeote</name>
    <dbReference type="NCBI Taxonomy" id="2511932"/>
    <lineage>
        <taxon>Archaea</taxon>
        <taxon>Nitrososphaerota</taxon>
        <taxon>Marine Group I</taxon>
    </lineage>
</organism>